<dbReference type="PANTHER" id="PTHR33154:SF33">
    <property type="entry name" value="TRANSCRIPTIONAL REPRESSOR SDPR"/>
    <property type="match status" value="1"/>
</dbReference>
<dbReference type="EMBL" id="JACHXW010000024">
    <property type="protein sequence ID" value="MBB3155423.1"/>
    <property type="molecule type" value="Genomic_DNA"/>
</dbReference>
<proteinExistence type="predicted"/>
<keyword evidence="3" id="KW-0804">Transcription</keyword>
<dbReference type="SMART" id="SM00418">
    <property type="entry name" value="HTH_ARSR"/>
    <property type="match status" value="1"/>
</dbReference>
<evidence type="ECO:0000259" key="4">
    <source>
        <dbReference type="PROSITE" id="PS50987"/>
    </source>
</evidence>
<dbReference type="InterPro" id="IPR011991">
    <property type="entry name" value="ArsR-like_HTH"/>
</dbReference>
<keyword evidence="6" id="KW-1185">Reference proteome</keyword>
<dbReference type="RefSeq" id="WP_183570082.1">
    <property type="nucleotide sequence ID" value="NZ_CBCSLB010000023.1"/>
</dbReference>
<dbReference type="InterPro" id="IPR036390">
    <property type="entry name" value="WH_DNA-bd_sf"/>
</dbReference>
<dbReference type="InterPro" id="IPR036388">
    <property type="entry name" value="WH-like_DNA-bd_sf"/>
</dbReference>
<dbReference type="Pfam" id="PF01022">
    <property type="entry name" value="HTH_5"/>
    <property type="match status" value="1"/>
</dbReference>
<dbReference type="PANTHER" id="PTHR33154">
    <property type="entry name" value="TRANSCRIPTIONAL REGULATOR, ARSR FAMILY"/>
    <property type="match status" value="1"/>
</dbReference>
<dbReference type="SUPFAM" id="SSF46785">
    <property type="entry name" value="Winged helix' DNA-binding domain"/>
    <property type="match status" value="1"/>
</dbReference>
<feature type="domain" description="HTH arsR-type" evidence="4">
    <location>
        <begin position="1"/>
        <end position="94"/>
    </location>
</feature>
<evidence type="ECO:0000313" key="6">
    <source>
        <dbReference type="Proteomes" id="UP000518605"/>
    </source>
</evidence>
<comment type="caution">
    <text evidence="5">The sequence shown here is derived from an EMBL/GenBank/DDBJ whole genome shotgun (WGS) entry which is preliminary data.</text>
</comment>
<dbReference type="Proteomes" id="UP000518605">
    <property type="component" value="Unassembled WGS sequence"/>
</dbReference>
<evidence type="ECO:0000256" key="1">
    <source>
        <dbReference type="ARBA" id="ARBA00023015"/>
    </source>
</evidence>
<accession>A0A7W5GDG2</accession>
<dbReference type="PROSITE" id="PS50987">
    <property type="entry name" value="HTH_ARSR_2"/>
    <property type="match status" value="1"/>
</dbReference>
<dbReference type="CDD" id="cd00090">
    <property type="entry name" value="HTH_ARSR"/>
    <property type="match status" value="1"/>
</dbReference>
<evidence type="ECO:0000256" key="2">
    <source>
        <dbReference type="ARBA" id="ARBA00023125"/>
    </source>
</evidence>
<protein>
    <submittedName>
        <fullName evidence="5">DNA-binding transcriptional ArsR family regulator</fullName>
    </submittedName>
</protein>
<evidence type="ECO:0000256" key="3">
    <source>
        <dbReference type="ARBA" id="ARBA00023163"/>
    </source>
</evidence>
<keyword evidence="2 5" id="KW-0238">DNA-binding</keyword>
<dbReference type="NCBIfam" id="NF033788">
    <property type="entry name" value="HTH_metalloreg"/>
    <property type="match status" value="1"/>
</dbReference>
<reference evidence="5 6" key="1">
    <citation type="submission" date="2020-08" db="EMBL/GenBank/DDBJ databases">
        <title>Genomic Encyclopedia of Type Strains, Phase III (KMG-III): the genomes of soil and plant-associated and newly described type strains.</title>
        <authorList>
            <person name="Whitman W."/>
        </authorList>
    </citation>
    <scope>NUCLEOTIDE SEQUENCE [LARGE SCALE GENOMIC DNA]</scope>
    <source>
        <strain evidence="5 6">CECT 8234</strain>
    </source>
</reference>
<sequence length="110" mass="12892">MSGNNEKRDVFDAIADPTRRRLIRLLAEAEEIPLYELTTQFEMGRTAVSKHLNILKEAGLVLDRKVGRETRFKLNTTPLKEIQDWVAFYSRFWSANMLHLKQLLEEEEEA</sequence>
<dbReference type="InterPro" id="IPR051081">
    <property type="entry name" value="HTH_MetalResp_TranReg"/>
</dbReference>
<gene>
    <name evidence="5" type="ORF">FHS16_005531</name>
</gene>
<organism evidence="5 6">
    <name type="scientific">Paenibacillus endophyticus</name>
    <dbReference type="NCBI Taxonomy" id="1294268"/>
    <lineage>
        <taxon>Bacteria</taxon>
        <taxon>Bacillati</taxon>
        <taxon>Bacillota</taxon>
        <taxon>Bacilli</taxon>
        <taxon>Bacillales</taxon>
        <taxon>Paenibacillaceae</taxon>
        <taxon>Paenibacillus</taxon>
    </lineage>
</organism>
<keyword evidence="1" id="KW-0805">Transcription regulation</keyword>
<dbReference type="PRINTS" id="PR00778">
    <property type="entry name" value="HTHARSR"/>
</dbReference>
<dbReference type="AlphaFoldDB" id="A0A7W5GDG2"/>
<dbReference type="GO" id="GO:0003700">
    <property type="term" value="F:DNA-binding transcription factor activity"/>
    <property type="evidence" value="ECO:0007669"/>
    <property type="project" value="InterPro"/>
</dbReference>
<dbReference type="GO" id="GO:0003677">
    <property type="term" value="F:DNA binding"/>
    <property type="evidence" value="ECO:0007669"/>
    <property type="project" value="UniProtKB-KW"/>
</dbReference>
<dbReference type="InterPro" id="IPR001845">
    <property type="entry name" value="HTH_ArsR_DNA-bd_dom"/>
</dbReference>
<name>A0A7W5GDG2_9BACL</name>
<evidence type="ECO:0000313" key="5">
    <source>
        <dbReference type="EMBL" id="MBB3155423.1"/>
    </source>
</evidence>
<dbReference type="Gene3D" id="1.10.10.10">
    <property type="entry name" value="Winged helix-like DNA-binding domain superfamily/Winged helix DNA-binding domain"/>
    <property type="match status" value="1"/>
</dbReference>